<protein>
    <submittedName>
        <fullName evidence="1">Uncharacterized protein</fullName>
    </submittedName>
</protein>
<gene>
    <name evidence="1" type="ORF">WA026_001952</name>
</gene>
<name>A0AAW1UMP1_9CUCU</name>
<dbReference type="PROSITE" id="PS51257">
    <property type="entry name" value="PROKAR_LIPOPROTEIN"/>
    <property type="match status" value="1"/>
</dbReference>
<keyword evidence="2" id="KW-1185">Reference proteome</keyword>
<organism evidence="1 2">
    <name type="scientific">Henosepilachna vigintioctopunctata</name>
    <dbReference type="NCBI Taxonomy" id="420089"/>
    <lineage>
        <taxon>Eukaryota</taxon>
        <taxon>Metazoa</taxon>
        <taxon>Ecdysozoa</taxon>
        <taxon>Arthropoda</taxon>
        <taxon>Hexapoda</taxon>
        <taxon>Insecta</taxon>
        <taxon>Pterygota</taxon>
        <taxon>Neoptera</taxon>
        <taxon>Endopterygota</taxon>
        <taxon>Coleoptera</taxon>
        <taxon>Polyphaga</taxon>
        <taxon>Cucujiformia</taxon>
        <taxon>Coccinelloidea</taxon>
        <taxon>Coccinellidae</taxon>
        <taxon>Epilachninae</taxon>
        <taxon>Epilachnini</taxon>
        <taxon>Henosepilachna</taxon>
    </lineage>
</organism>
<accession>A0AAW1UMP1</accession>
<dbReference type="Proteomes" id="UP001431783">
    <property type="component" value="Unassembled WGS sequence"/>
</dbReference>
<proteinExistence type="predicted"/>
<evidence type="ECO:0000313" key="2">
    <source>
        <dbReference type="Proteomes" id="UP001431783"/>
    </source>
</evidence>
<dbReference type="AlphaFoldDB" id="A0AAW1UMP1"/>
<sequence>MKMTPCGSQNTDAITFPADCFVFPHFGAGSSCAVYSDDCRLDFGVKLWSHVSSFVTYRSKNSGLLSLVNFKHCSESSICRCFWSKVSLRQPLCIELSQTQIFENDMMYRFS</sequence>
<reference evidence="1 2" key="1">
    <citation type="submission" date="2023-03" db="EMBL/GenBank/DDBJ databases">
        <title>Genome insight into feeding habits of ladybird beetles.</title>
        <authorList>
            <person name="Li H.-S."/>
            <person name="Huang Y.-H."/>
            <person name="Pang H."/>
        </authorList>
    </citation>
    <scope>NUCLEOTIDE SEQUENCE [LARGE SCALE GENOMIC DNA]</scope>
    <source>
        <strain evidence="1">SYSU_2023b</strain>
        <tissue evidence="1">Whole body</tissue>
    </source>
</reference>
<dbReference type="EMBL" id="JARQZJ010000091">
    <property type="protein sequence ID" value="KAK9883765.1"/>
    <property type="molecule type" value="Genomic_DNA"/>
</dbReference>
<evidence type="ECO:0000313" key="1">
    <source>
        <dbReference type="EMBL" id="KAK9883765.1"/>
    </source>
</evidence>
<comment type="caution">
    <text evidence="1">The sequence shown here is derived from an EMBL/GenBank/DDBJ whole genome shotgun (WGS) entry which is preliminary data.</text>
</comment>